<dbReference type="InterPro" id="IPR037401">
    <property type="entry name" value="SnoaL-like"/>
</dbReference>
<keyword evidence="3" id="KW-1185">Reference proteome</keyword>
<dbReference type="Proteomes" id="UP001500503">
    <property type="component" value="Unassembled WGS sequence"/>
</dbReference>
<proteinExistence type="predicted"/>
<dbReference type="Gene3D" id="3.10.450.50">
    <property type="match status" value="1"/>
</dbReference>
<name>A0ABP8QYG4_9ACTN</name>
<dbReference type="Pfam" id="PF12680">
    <property type="entry name" value="SnoaL_2"/>
    <property type="match status" value="1"/>
</dbReference>
<accession>A0ABP8QYG4</accession>
<dbReference type="SUPFAM" id="SSF54427">
    <property type="entry name" value="NTF2-like"/>
    <property type="match status" value="1"/>
</dbReference>
<dbReference type="RefSeq" id="WP_345472985.1">
    <property type="nucleotide sequence ID" value="NZ_BAABHF010000048.1"/>
</dbReference>
<evidence type="ECO:0000313" key="3">
    <source>
        <dbReference type="Proteomes" id="UP001500503"/>
    </source>
</evidence>
<comment type="caution">
    <text evidence="2">The sequence shown here is derived from an EMBL/GenBank/DDBJ whole genome shotgun (WGS) entry which is preliminary data.</text>
</comment>
<dbReference type="InterPro" id="IPR032710">
    <property type="entry name" value="NTF2-like_dom_sf"/>
</dbReference>
<evidence type="ECO:0000313" key="2">
    <source>
        <dbReference type="EMBL" id="GAA4513182.1"/>
    </source>
</evidence>
<dbReference type="EMBL" id="BAABHF010000048">
    <property type="protein sequence ID" value="GAA4513182.1"/>
    <property type="molecule type" value="Genomic_DNA"/>
</dbReference>
<feature type="domain" description="SnoaL-like" evidence="1">
    <location>
        <begin position="12"/>
        <end position="90"/>
    </location>
</feature>
<protein>
    <submittedName>
        <fullName evidence="2">Nuclear transport factor 2 family protein</fullName>
    </submittedName>
</protein>
<gene>
    <name evidence="2" type="ORF">GCM10023191_079900</name>
</gene>
<evidence type="ECO:0000259" key="1">
    <source>
        <dbReference type="Pfam" id="PF12680"/>
    </source>
</evidence>
<sequence>MDSVSARKFAADWEAAWNAHDLDALLTHFADEVTFRSPVAAQLVGGDGVIRGKEALRAYWSEGLRRIPDLRFEVVGTYVGVDCVVINYRNQKGGLVNEVLIFDGPLVVEGYGAYLGDDANPAGATSD</sequence>
<organism evidence="2 3">
    <name type="scientific">Actinoallomurus oryzae</name>
    <dbReference type="NCBI Taxonomy" id="502180"/>
    <lineage>
        <taxon>Bacteria</taxon>
        <taxon>Bacillati</taxon>
        <taxon>Actinomycetota</taxon>
        <taxon>Actinomycetes</taxon>
        <taxon>Streptosporangiales</taxon>
        <taxon>Thermomonosporaceae</taxon>
        <taxon>Actinoallomurus</taxon>
    </lineage>
</organism>
<reference evidence="3" key="1">
    <citation type="journal article" date="2019" name="Int. J. Syst. Evol. Microbiol.">
        <title>The Global Catalogue of Microorganisms (GCM) 10K type strain sequencing project: providing services to taxonomists for standard genome sequencing and annotation.</title>
        <authorList>
            <consortium name="The Broad Institute Genomics Platform"/>
            <consortium name="The Broad Institute Genome Sequencing Center for Infectious Disease"/>
            <person name="Wu L."/>
            <person name="Ma J."/>
        </authorList>
    </citation>
    <scope>NUCLEOTIDE SEQUENCE [LARGE SCALE GENOMIC DNA]</scope>
    <source>
        <strain evidence="3">JCM 17933</strain>
    </source>
</reference>